<dbReference type="Gene3D" id="2.60.40.1120">
    <property type="entry name" value="Carboxypeptidase-like, regulatory domain"/>
    <property type="match status" value="1"/>
</dbReference>
<protein>
    <submittedName>
        <fullName evidence="6">Gingipain R2</fullName>
        <ecNumber evidence="6">3.4.22.37</ecNumber>
    </submittedName>
</protein>
<dbReference type="KEGG" id="blq:L21SP5_03811"/>
<dbReference type="InterPro" id="IPR035914">
    <property type="entry name" value="Sperma_CUB_dom_sf"/>
</dbReference>
<dbReference type="GO" id="GO:0046872">
    <property type="term" value="F:metal ion binding"/>
    <property type="evidence" value="ECO:0007669"/>
    <property type="project" value="UniProtKB-KW"/>
</dbReference>
<dbReference type="PROSITE" id="PS50093">
    <property type="entry name" value="PKD"/>
    <property type="match status" value="2"/>
</dbReference>
<dbReference type="RefSeq" id="WP_057954675.1">
    <property type="nucleotide sequence ID" value="NZ_CP013118.1"/>
</dbReference>
<dbReference type="InterPro" id="IPR000601">
    <property type="entry name" value="PKD_dom"/>
</dbReference>
<dbReference type="Pfam" id="PF00431">
    <property type="entry name" value="CUB"/>
    <property type="match status" value="1"/>
</dbReference>
<feature type="domain" description="CUB" evidence="4">
    <location>
        <begin position="1284"/>
        <end position="1394"/>
    </location>
</feature>
<keyword evidence="1" id="KW-0732">Signal</keyword>
<dbReference type="CDD" id="cd00041">
    <property type="entry name" value="CUB"/>
    <property type="match status" value="1"/>
</dbReference>
<dbReference type="Gene3D" id="2.60.40.10">
    <property type="entry name" value="Immunoglobulins"/>
    <property type="match status" value="3"/>
</dbReference>
<dbReference type="GO" id="GO:0005576">
    <property type="term" value="C:extracellular region"/>
    <property type="evidence" value="ECO:0007669"/>
    <property type="project" value="UniProtKB-SubCell"/>
</dbReference>
<dbReference type="SUPFAM" id="SSF49854">
    <property type="entry name" value="Spermadhesin, CUB domain"/>
    <property type="match status" value="1"/>
</dbReference>
<dbReference type="CDD" id="cd00146">
    <property type="entry name" value="PKD"/>
    <property type="match status" value="1"/>
</dbReference>
<dbReference type="Gene3D" id="2.60.120.290">
    <property type="entry name" value="Spermadhesin, CUB domain"/>
    <property type="match status" value="1"/>
</dbReference>
<dbReference type="InterPro" id="IPR001769">
    <property type="entry name" value="Gingipain"/>
</dbReference>
<evidence type="ECO:0000259" key="4">
    <source>
        <dbReference type="PROSITE" id="PS01180"/>
    </source>
</evidence>
<dbReference type="InterPro" id="IPR029031">
    <property type="entry name" value="Gingipain_N_sf"/>
</dbReference>
<dbReference type="InterPro" id="IPR045474">
    <property type="entry name" value="GEVED"/>
</dbReference>
<dbReference type="InterPro" id="IPR029030">
    <property type="entry name" value="Caspase-like_dom_sf"/>
</dbReference>
<dbReference type="Pfam" id="PF18962">
    <property type="entry name" value="Por_Secre_tail"/>
    <property type="match status" value="1"/>
</dbReference>
<keyword evidence="7" id="KW-1185">Reference proteome</keyword>
<dbReference type="SUPFAM" id="SSF52129">
    <property type="entry name" value="Caspase-like"/>
    <property type="match status" value="1"/>
</dbReference>
<dbReference type="InterPro" id="IPR035986">
    <property type="entry name" value="PKD_dom_sf"/>
</dbReference>
<keyword evidence="3" id="KW-1015">Disulfide bond</keyword>
<gene>
    <name evidence="6" type="primary">rgpB_2</name>
    <name evidence="6" type="ORF">L21SP5_03811</name>
</gene>
<dbReference type="InterPro" id="IPR038490">
    <property type="entry name" value="Gingipain_propep_sf"/>
</dbReference>
<dbReference type="PANTHER" id="PTHR24251">
    <property type="entry name" value="OVOCHYMASE-RELATED"/>
    <property type="match status" value="1"/>
</dbReference>
<dbReference type="EMBL" id="CP013118">
    <property type="protein sequence ID" value="ALO17404.1"/>
    <property type="molecule type" value="Genomic_DNA"/>
</dbReference>
<evidence type="ECO:0000256" key="1">
    <source>
        <dbReference type="ARBA" id="ARBA00022729"/>
    </source>
</evidence>
<dbReference type="InterPro" id="IPR000859">
    <property type="entry name" value="CUB_dom"/>
</dbReference>
<dbReference type="GO" id="GO:0006508">
    <property type="term" value="P:proteolysis"/>
    <property type="evidence" value="ECO:0007669"/>
    <property type="project" value="InterPro"/>
</dbReference>
<dbReference type="STRING" id="1307839.L21SP5_03811"/>
<accession>A0A0S2I604</accession>
<evidence type="ECO:0000259" key="5">
    <source>
        <dbReference type="PROSITE" id="PS50093"/>
    </source>
</evidence>
<evidence type="ECO:0000256" key="2">
    <source>
        <dbReference type="ARBA" id="ARBA00022737"/>
    </source>
</evidence>
<dbReference type="NCBIfam" id="TIGR04183">
    <property type="entry name" value="Por_Secre_tail"/>
    <property type="match status" value="1"/>
</dbReference>
<organism evidence="6 7">
    <name type="scientific">Salinivirga cyanobacteriivorans</name>
    <dbReference type="NCBI Taxonomy" id="1307839"/>
    <lineage>
        <taxon>Bacteria</taxon>
        <taxon>Pseudomonadati</taxon>
        <taxon>Bacteroidota</taxon>
        <taxon>Bacteroidia</taxon>
        <taxon>Bacteroidales</taxon>
        <taxon>Salinivirgaceae</taxon>
        <taxon>Salinivirga</taxon>
    </lineage>
</organism>
<dbReference type="Proteomes" id="UP000064893">
    <property type="component" value="Chromosome"/>
</dbReference>
<dbReference type="PANTHER" id="PTHR24251:SF37">
    <property type="entry name" value="CUB DOMAIN-CONTAINING PROTEIN"/>
    <property type="match status" value="1"/>
</dbReference>
<dbReference type="PROSITE" id="PS01180">
    <property type="entry name" value="CUB"/>
    <property type="match status" value="1"/>
</dbReference>
<dbReference type="InterPro" id="IPR026444">
    <property type="entry name" value="Secre_tail"/>
</dbReference>
<sequence>MNYKLLLTIVGFVFSLQLIADNLTQTLNFTQPQFKAKNNYTEIIYPNCHNFGPEGAPNMPHFAAEILLPPGHELLSVEIESVEYYSGSKNLKVAPAGRQFPLSQKPEKPYVIKANPEIYNQKGVYPGQPVANITTQFIAGHAIGGFTFCPVEYSPNQSVAQFVKSVTLKIITEPTDAAQKSLEFLKERTRAKQRITARVLNSSSINQYTYNKSQRTSDVDILLITNETLLPGFEDYITYKTNTGFIVETQMVNDIYTAYSGTDNPEKIRNCIIDYYQNNNLKYVVLGGDADGSGADNIVPTRGMVGNAYGMADDFIPADIYYSGLDGTWDSDGDGIYGETDEEDLLAEVHVGRIAADEVAELEKFMNKIIMYQDQPVVEDLEKALMLGELLWDDPTYGGDYKDEVADGASTHGYTSTGFSDNFQINRLYQRDESWSHQDVYDEFSTNGLNLLNHLGHCNVTYHMTMDNSDITTSNFQNDGITRGFVIDYSQGCYCGSFDNRGSDGIYGTEDCFAEEFTNFENGAVACIMNSRYGWGQHSSTDGASQYYDRQFFDAIFGEDISIIGEANSDSKSDNIALINSHQGAMRWCAYELTLFGDPSMDIWTAQPTDMVVNYNAAINFGSSQFSVQTDAPFARIALIQNNALIGRAVADENGDAIVQLFNPVTTPEQITISVIAHNKNRHEGSIVVLTDAPYVGLDSYTLDDTPDYGSVLAMNVKMKNFAEAGSGYNANGVMVKLRTEDNYITITDSVYDLGNLNAGDSISLDAAFAFEIADSVEDQHTVNFEIFATGNDKENYEWTSYASLKINAPQLIVGDLTIDDSANGNNDGIVDPGETAVLKVETINSGHAGLNDVNAEFNFLDGSEYLTFTDAAFIIGAISSGDTALATFEVTAEQNTPLGTSVNLEYYVSGAQNGQYNTSENKEVIIGFVPEYCESGATNDGDSEIDEVAFGDVVNNTAGECSTYVDFTEDESLTDEFMIGQTFDISVTLGTCGGDYSKSAKVYIDWNYDGDFDDEGEMVFETPVTEGTAAYTETISVPANTLQGQKFMRVVAQEGSGDIDPCGTFSWGETEDYKIYLIPPAPPVANFEANPLETTQGDIVAFTDLTENAPNQWEWDITPGEAGVDFEFVNGTTGANQNPQVQFHTIGTYSVELTASNSEGSDTELKSDYIVINEITEVPQANFIIDQDVLEPGQVVQFTDLSTNTPTAWVWSIYPGTEGTEFNYVEGTTANSMNPKVQFNTPGFYNIELIASNVIGASEPFTQNDAVEVLSVFVMGNGTATACSGVFYDDGGAEENYSDDANYSMTFYPTEAGQMLHFNFSEFSVEDISGGGCYDELSVYDGEDTNAPLIGTFCDNNPAEIITASNTSGALTFVFESDGYVTQSGWVAEFSCVSEARTVTFSVTDSSGPIQGAEIFVADNTLITDASGEASISLSDGTYDFVVTLDDMSSFEDSFTVAGEDLAIEVMAPFPLTYMVTFHVTADGVPMEGATVTCPAGTMSTNQNGDAAAQMTVGTHNYTVSLQGYPDAEGTVEITDGPKTVNVDMLGLSELSVENIEIYPNPNKGVFLIRVDGTFILDVLNAMGKVVHSTQIINESTINLEDAGSGLYFIRLHNEKTLGIKRLIISK</sequence>
<dbReference type="PATRIC" id="fig|1307839.3.peg.4070"/>
<dbReference type="Gene3D" id="2.60.40.3800">
    <property type="match status" value="1"/>
</dbReference>
<evidence type="ECO:0000256" key="3">
    <source>
        <dbReference type="ARBA" id="ARBA00023157"/>
    </source>
</evidence>
<dbReference type="Gene3D" id="3.40.50.1460">
    <property type="match status" value="1"/>
</dbReference>
<dbReference type="SUPFAM" id="SSF49299">
    <property type="entry name" value="PKD domain"/>
    <property type="match status" value="2"/>
</dbReference>
<dbReference type="SMART" id="SM00042">
    <property type="entry name" value="CUB"/>
    <property type="match status" value="1"/>
</dbReference>
<dbReference type="Pfam" id="PF20009">
    <property type="entry name" value="GEVED"/>
    <property type="match status" value="1"/>
</dbReference>
<dbReference type="InterPro" id="IPR013783">
    <property type="entry name" value="Ig-like_fold"/>
</dbReference>
<dbReference type="Pfam" id="PF08126">
    <property type="entry name" value="Propeptide_C25"/>
    <property type="match status" value="1"/>
</dbReference>
<reference evidence="6 7" key="1">
    <citation type="submission" date="2015-11" db="EMBL/GenBank/DDBJ databases">
        <title>Description and complete genome sequence of a novel strain predominating in hypersaline microbial mats and representing a new family of the Bacteriodetes phylum.</title>
        <authorList>
            <person name="Spring S."/>
            <person name="Bunk B."/>
            <person name="Sproer C."/>
            <person name="Klenk H.-P."/>
        </authorList>
    </citation>
    <scope>NUCLEOTIDE SEQUENCE [LARGE SCALE GENOMIC DNA]</scope>
    <source>
        <strain evidence="6 7">L21-Spi-D4</strain>
    </source>
</reference>
<evidence type="ECO:0000313" key="6">
    <source>
        <dbReference type="EMBL" id="ALO17404.1"/>
    </source>
</evidence>
<dbReference type="Pfam" id="PF01364">
    <property type="entry name" value="Peptidase_C25"/>
    <property type="match status" value="1"/>
</dbReference>
<name>A0A0S2I604_9BACT</name>
<proteinExistence type="predicted"/>
<dbReference type="EC" id="3.4.22.37" evidence="6"/>
<dbReference type="InterPro" id="IPR022409">
    <property type="entry name" value="PKD/Chitinase_dom"/>
</dbReference>
<feature type="domain" description="PKD" evidence="5">
    <location>
        <begin position="1180"/>
        <end position="1275"/>
    </location>
</feature>
<keyword evidence="2" id="KW-0677">Repeat</keyword>
<dbReference type="InterPro" id="IPR012600">
    <property type="entry name" value="Propeptide_C25"/>
</dbReference>
<dbReference type="GO" id="GO:0004197">
    <property type="term" value="F:cysteine-type endopeptidase activity"/>
    <property type="evidence" value="ECO:0007669"/>
    <property type="project" value="InterPro"/>
</dbReference>
<keyword evidence="6" id="KW-0378">Hydrolase</keyword>
<feature type="domain" description="PKD" evidence="5">
    <location>
        <begin position="1084"/>
        <end position="1179"/>
    </location>
</feature>
<dbReference type="SMART" id="SM00089">
    <property type="entry name" value="PKD"/>
    <property type="match status" value="2"/>
</dbReference>
<evidence type="ECO:0000313" key="7">
    <source>
        <dbReference type="Proteomes" id="UP000064893"/>
    </source>
</evidence>
<dbReference type="Gene3D" id="3.40.50.10390">
    <property type="entry name" value="Gingipain r, domain 1"/>
    <property type="match status" value="1"/>
</dbReference>